<name>A0A0C9Z3G6_9AGAM</name>
<dbReference type="HOGENOM" id="CLU_2085724_0_0_1"/>
<reference evidence="2" key="2">
    <citation type="submission" date="2015-01" db="EMBL/GenBank/DDBJ databases">
        <title>Evolutionary Origins and Diversification of the Mycorrhizal Mutualists.</title>
        <authorList>
            <consortium name="DOE Joint Genome Institute"/>
            <consortium name="Mycorrhizal Genomics Consortium"/>
            <person name="Kohler A."/>
            <person name="Kuo A."/>
            <person name="Nagy L.G."/>
            <person name="Floudas D."/>
            <person name="Copeland A."/>
            <person name="Barry K.W."/>
            <person name="Cichocki N."/>
            <person name="Veneault-Fourrey C."/>
            <person name="LaButti K."/>
            <person name="Lindquist E.A."/>
            <person name="Lipzen A."/>
            <person name="Lundell T."/>
            <person name="Morin E."/>
            <person name="Murat C."/>
            <person name="Riley R."/>
            <person name="Ohm R."/>
            <person name="Sun H."/>
            <person name="Tunlid A."/>
            <person name="Henrissat B."/>
            <person name="Grigoriev I.V."/>
            <person name="Hibbett D.S."/>
            <person name="Martin F."/>
        </authorList>
    </citation>
    <scope>NUCLEOTIDE SEQUENCE [LARGE SCALE GENOMIC DNA]</scope>
    <source>
        <strain evidence="2">441</strain>
    </source>
</reference>
<gene>
    <name evidence="1" type="ORF">PISMIDRAFT_687862</name>
</gene>
<accession>A0A0C9Z3G6</accession>
<dbReference type="EMBL" id="KN833933">
    <property type="protein sequence ID" value="KIK14553.1"/>
    <property type="molecule type" value="Genomic_DNA"/>
</dbReference>
<dbReference type="Proteomes" id="UP000054018">
    <property type="component" value="Unassembled WGS sequence"/>
</dbReference>
<proteinExistence type="predicted"/>
<reference evidence="1 2" key="1">
    <citation type="submission" date="2014-04" db="EMBL/GenBank/DDBJ databases">
        <authorList>
            <consortium name="DOE Joint Genome Institute"/>
            <person name="Kuo A."/>
            <person name="Kohler A."/>
            <person name="Costa M.D."/>
            <person name="Nagy L.G."/>
            <person name="Floudas D."/>
            <person name="Copeland A."/>
            <person name="Barry K.W."/>
            <person name="Cichocki N."/>
            <person name="Veneault-Fourrey C."/>
            <person name="LaButti K."/>
            <person name="Lindquist E.A."/>
            <person name="Lipzen A."/>
            <person name="Lundell T."/>
            <person name="Morin E."/>
            <person name="Murat C."/>
            <person name="Sun H."/>
            <person name="Tunlid A."/>
            <person name="Henrissat B."/>
            <person name="Grigoriev I.V."/>
            <person name="Hibbett D.S."/>
            <person name="Martin F."/>
            <person name="Nordberg H.P."/>
            <person name="Cantor M.N."/>
            <person name="Hua S.X."/>
        </authorList>
    </citation>
    <scope>NUCLEOTIDE SEQUENCE [LARGE SCALE GENOMIC DNA]</scope>
    <source>
        <strain evidence="1 2">441</strain>
    </source>
</reference>
<protein>
    <submittedName>
        <fullName evidence="1">Unplaced genomic scaffold scaffold_249, whole genome shotgun sequence</fullName>
    </submittedName>
</protein>
<organism evidence="1 2">
    <name type="scientific">Pisolithus microcarpus 441</name>
    <dbReference type="NCBI Taxonomy" id="765257"/>
    <lineage>
        <taxon>Eukaryota</taxon>
        <taxon>Fungi</taxon>
        <taxon>Dikarya</taxon>
        <taxon>Basidiomycota</taxon>
        <taxon>Agaricomycotina</taxon>
        <taxon>Agaricomycetes</taxon>
        <taxon>Agaricomycetidae</taxon>
        <taxon>Boletales</taxon>
        <taxon>Sclerodermatineae</taxon>
        <taxon>Pisolithaceae</taxon>
        <taxon>Pisolithus</taxon>
    </lineage>
</organism>
<evidence type="ECO:0000313" key="2">
    <source>
        <dbReference type="Proteomes" id="UP000054018"/>
    </source>
</evidence>
<dbReference type="AlphaFoldDB" id="A0A0C9Z3G6"/>
<keyword evidence="2" id="KW-1185">Reference proteome</keyword>
<evidence type="ECO:0000313" key="1">
    <source>
        <dbReference type="EMBL" id="KIK14553.1"/>
    </source>
</evidence>
<dbReference type="OrthoDB" id="329835at2759"/>
<sequence length="117" mass="12688">MGLSGRAQSSLSVMLPLRYPHCEAIWQSSVADRAEPAVVSSALITGFGHDSLGATRYSNQLKAQFNIQISQIELSGSLTIAMLDEMCAKVGATDAGSTNVRRWVHKIWRVSGTRPIK</sequence>